<name>A0A1L9UL79_ASPBC</name>
<accession>A0A1L9UL79</accession>
<feature type="transmembrane region" description="Helical" evidence="1">
    <location>
        <begin position="33"/>
        <end position="53"/>
    </location>
</feature>
<keyword evidence="3" id="KW-1185">Reference proteome</keyword>
<sequence>MVGRYWGYRCGDHGGVIVKTRLYCMMEIESSRVGVVTMSNFIAFFLFSLCSLLGSSSDRNNKMDNSWLILALVADTWRYGQYLSGYTKPQCRRRGIDIESMMVLREHHFATWNDWPTQSSPR</sequence>
<evidence type="ECO:0000313" key="2">
    <source>
        <dbReference type="EMBL" id="OJJ72475.1"/>
    </source>
</evidence>
<gene>
    <name evidence="2" type="ORF">ASPBRDRAFT_540544</name>
</gene>
<dbReference type="RefSeq" id="XP_067479723.1">
    <property type="nucleotide sequence ID" value="XM_067627163.1"/>
</dbReference>
<protein>
    <submittedName>
        <fullName evidence="2">Uncharacterized protein</fullName>
    </submittedName>
</protein>
<dbReference type="VEuPathDB" id="FungiDB:ASPBRDRAFT_540544"/>
<dbReference type="AlphaFoldDB" id="A0A1L9UL79"/>
<dbReference type="GeneID" id="93579651"/>
<organism evidence="2 3">
    <name type="scientific">Aspergillus brasiliensis (strain CBS 101740 / IMI 381727 / IBT 21946)</name>
    <dbReference type="NCBI Taxonomy" id="767769"/>
    <lineage>
        <taxon>Eukaryota</taxon>
        <taxon>Fungi</taxon>
        <taxon>Dikarya</taxon>
        <taxon>Ascomycota</taxon>
        <taxon>Pezizomycotina</taxon>
        <taxon>Eurotiomycetes</taxon>
        <taxon>Eurotiomycetidae</taxon>
        <taxon>Eurotiales</taxon>
        <taxon>Aspergillaceae</taxon>
        <taxon>Aspergillus</taxon>
        <taxon>Aspergillus subgen. Circumdati</taxon>
    </lineage>
</organism>
<keyword evidence="1" id="KW-1133">Transmembrane helix</keyword>
<keyword evidence="1" id="KW-0472">Membrane</keyword>
<evidence type="ECO:0000256" key="1">
    <source>
        <dbReference type="SAM" id="Phobius"/>
    </source>
</evidence>
<dbReference type="EMBL" id="KV878683">
    <property type="protein sequence ID" value="OJJ72475.1"/>
    <property type="molecule type" value="Genomic_DNA"/>
</dbReference>
<dbReference type="Proteomes" id="UP000184499">
    <property type="component" value="Unassembled WGS sequence"/>
</dbReference>
<reference evidence="3" key="1">
    <citation type="journal article" date="2017" name="Genome Biol.">
        <title>Comparative genomics reveals high biological diversity and specific adaptations in the industrially and medically important fungal genus Aspergillus.</title>
        <authorList>
            <person name="de Vries R.P."/>
            <person name="Riley R."/>
            <person name="Wiebenga A."/>
            <person name="Aguilar-Osorio G."/>
            <person name="Amillis S."/>
            <person name="Uchima C.A."/>
            <person name="Anderluh G."/>
            <person name="Asadollahi M."/>
            <person name="Askin M."/>
            <person name="Barry K."/>
            <person name="Battaglia E."/>
            <person name="Bayram O."/>
            <person name="Benocci T."/>
            <person name="Braus-Stromeyer S.A."/>
            <person name="Caldana C."/>
            <person name="Canovas D."/>
            <person name="Cerqueira G.C."/>
            <person name="Chen F."/>
            <person name="Chen W."/>
            <person name="Choi C."/>
            <person name="Clum A."/>
            <person name="Dos Santos R.A."/>
            <person name="Damasio A.R."/>
            <person name="Diallinas G."/>
            <person name="Emri T."/>
            <person name="Fekete E."/>
            <person name="Flipphi M."/>
            <person name="Freyberg S."/>
            <person name="Gallo A."/>
            <person name="Gournas C."/>
            <person name="Habgood R."/>
            <person name="Hainaut M."/>
            <person name="Harispe M.L."/>
            <person name="Henrissat B."/>
            <person name="Hilden K.S."/>
            <person name="Hope R."/>
            <person name="Hossain A."/>
            <person name="Karabika E."/>
            <person name="Karaffa L."/>
            <person name="Karanyi Z."/>
            <person name="Krasevec N."/>
            <person name="Kuo A."/>
            <person name="Kusch H."/>
            <person name="LaButti K."/>
            <person name="Lagendijk E.L."/>
            <person name="Lapidus A."/>
            <person name="Levasseur A."/>
            <person name="Lindquist E."/>
            <person name="Lipzen A."/>
            <person name="Logrieco A.F."/>
            <person name="MacCabe A."/>
            <person name="Maekelae M.R."/>
            <person name="Malavazi I."/>
            <person name="Melin P."/>
            <person name="Meyer V."/>
            <person name="Mielnichuk N."/>
            <person name="Miskei M."/>
            <person name="Molnar A.P."/>
            <person name="Mule G."/>
            <person name="Ngan C.Y."/>
            <person name="Orejas M."/>
            <person name="Orosz E."/>
            <person name="Ouedraogo J.P."/>
            <person name="Overkamp K.M."/>
            <person name="Park H.-S."/>
            <person name="Perrone G."/>
            <person name="Piumi F."/>
            <person name="Punt P.J."/>
            <person name="Ram A.F."/>
            <person name="Ramon A."/>
            <person name="Rauscher S."/>
            <person name="Record E."/>
            <person name="Riano-Pachon D.M."/>
            <person name="Robert V."/>
            <person name="Roehrig J."/>
            <person name="Ruller R."/>
            <person name="Salamov A."/>
            <person name="Salih N.S."/>
            <person name="Samson R.A."/>
            <person name="Sandor E."/>
            <person name="Sanguinetti M."/>
            <person name="Schuetze T."/>
            <person name="Sepcic K."/>
            <person name="Shelest E."/>
            <person name="Sherlock G."/>
            <person name="Sophianopoulou V."/>
            <person name="Squina F.M."/>
            <person name="Sun H."/>
            <person name="Susca A."/>
            <person name="Todd R.B."/>
            <person name="Tsang A."/>
            <person name="Unkles S.E."/>
            <person name="van de Wiele N."/>
            <person name="van Rossen-Uffink D."/>
            <person name="Oliveira J.V."/>
            <person name="Vesth T.C."/>
            <person name="Visser J."/>
            <person name="Yu J.-H."/>
            <person name="Zhou M."/>
            <person name="Andersen M.R."/>
            <person name="Archer D.B."/>
            <person name="Baker S.E."/>
            <person name="Benoit I."/>
            <person name="Brakhage A.A."/>
            <person name="Braus G.H."/>
            <person name="Fischer R."/>
            <person name="Frisvad J.C."/>
            <person name="Goldman G.H."/>
            <person name="Houbraken J."/>
            <person name="Oakley B."/>
            <person name="Pocsi I."/>
            <person name="Scazzocchio C."/>
            <person name="Seiboth B."/>
            <person name="vanKuyk P.A."/>
            <person name="Wortman J."/>
            <person name="Dyer P.S."/>
            <person name="Grigoriev I.V."/>
        </authorList>
    </citation>
    <scope>NUCLEOTIDE SEQUENCE [LARGE SCALE GENOMIC DNA]</scope>
    <source>
        <strain evidence="3">CBS 101740 / IMI 381727 / IBT 21946</strain>
    </source>
</reference>
<proteinExistence type="predicted"/>
<keyword evidence="1" id="KW-0812">Transmembrane</keyword>
<evidence type="ECO:0000313" key="3">
    <source>
        <dbReference type="Proteomes" id="UP000184499"/>
    </source>
</evidence>